<keyword evidence="9 11" id="KW-0378">Hydrolase</keyword>
<evidence type="ECO:0000256" key="10">
    <source>
        <dbReference type="ARBA" id="ARBA00023268"/>
    </source>
</evidence>
<comment type="cofactor">
    <cofactor evidence="3">
        <name>a divalent metal cation</name>
        <dbReference type="ChEBI" id="CHEBI:60240"/>
    </cofactor>
</comment>
<keyword evidence="15" id="KW-1185">Reference proteome</keyword>
<dbReference type="Proteomes" id="UP000276770">
    <property type="component" value="Unassembled WGS sequence"/>
</dbReference>
<dbReference type="GO" id="GO:0008663">
    <property type="term" value="F:2',3'-cyclic-nucleotide 2'-phosphodiesterase activity"/>
    <property type="evidence" value="ECO:0007669"/>
    <property type="project" value="UniProtKB-EC"/>
</dbReference>
<keyword evidence="7" id="KW-0732">Signal</keyword>
<dbReference type="Gene3D" id="3.60.21.10">
    <property type="match status" value="1"/>
</dbReference>
<feature type="domain" description="Calcineurin-like phosphoesterase" evidence="12">
    <location>
        <begin position="12"/>
        <end position="244"/>
    </location>
</feature>
<dbReference type="RefSeq" id="WP_121679049.1">
    <property type="nucleotide sequence ID" value="NZ_RCVZ01000002.1"/>
</dbReference>
<evidence type="ECO:0000256" key="5">
    <source>
        <dbReference type="ARBA" id="ARBA00006654"/>
    </source>
</evidence>
<dbReference type="InterPro" id="IPR029052">
    <property type="entry name" value="Metallo-depent_PP-like"/>
</dbReference>
<dbReference type="InterPro" id="IPR041827">
    <property type="entry name" value="CpdB_N"/>
</dbReference>
<sequence length="528" mass="59602">MKEYGSLEKVIVLATSDLHGHILPMTYGANESADIGLAKIAAKIRKIQSEEGNILLIDNGDMIQGTPLTYHYVKYLKYKPNPLIKVLNHLQYDAGIIGNHEFNYGMSILNQVVSQSNFPWLSANIVHHSTKETYFGIPYITKTFKNGIKAAVLGLTTHFTPNWENPVHIQNLYFEDACLTAKRWVPYIHETEQPDLMIVAYHGGFERDISTGKATEKETGENQAYQICQEVDGIDILLTGHQHRKLEGEVNGVAVLQPGSKGECLGKVTIEMQKVDSGWKILKKVPELLMADDASDKEVVNLVHFYEKKTQTWLDEPIGEIEGDMQIHDPFEVRKAEHPVVELINRVQMEASSTLISSTALFHNGSPGFKQKVTMRDIISNYIYPNTLVVLQLLGSDIKAALERSASYFIVDADGKIAVNPRFAIPKPQHYNYDMWEGIEYVINVAKPLGSRIERLLFNGEPLSMMMEYEVVMNNYRAGGGGGYEMFKGKEVIKEVQKDMTELLADYFYRHPVVKAGVNHNWKVVNRP</sequence>
<evidence type="ECO:0000259" key="13">
    <source>
        <dbReference type="Pfam" id="PF02872"/>
    </source>
</evidence>
<evidence type="ECO:0000313" key="14">
    <source>
        <dbReference type="EMBL" id="RLQ97100.1"/>
    </source>
</evidence>
<dbReference type="AlphaFoldDB" id="A0A3L7K2Q8"/>
<comment type="catalytic activity">
    <reaction evidence="2">
        <text>a nucleoside 2',3'-cyclic phosphate + H2O = a nucleoside 3'-phosphate + H(+)</text>
        <dbReference type="Rhea" id="RHEA:19621"/>
        <dbReference type="ChEBI" id="CHEBI:15377"/>
        <dbReference type="ChEBI" id="CHEBI:15378"/>
        <dbReference type="ChEBI" id="CHEBI:66949"/>
        <dbReference type="ChEBI" id="CHEBI:66954"/>
        <dbReference type="EC" id="3.1.4.16"/>
    </reaction>
</comment>
<comment type="similarity">
    <text evidence="5 11">Belongs to the 5'-nucleotidase family.</text>
</comment>
<evidence type="ECO:0000256" key="8">
    <source>
        <dbReference type="ARBA" id="ARBA00022741"/>
    </source>
</evidence>
<evidence type="ECO:0000313" key="15">
    <source>
        <dbReference type="Proteomes" id="UP000276770"/>
    </source>
</evidence>
<dbReference type="PANTHER" id="PTHR11575">
    <property type="entry name" value="5'-NUCLEOTIDASE-RELATED"/>
    <property type="match status" value="1"/>
</dbReference>
<dbReference type="InterPro" id="IPR006179">
    <property type="entry name" value="5_nucleotidase/apyrase"/>
</dbReference>
<evidence type="ECO:0000256" key="11">
    <source>
        <dbReference type="RuleBase" id="RU362119"/>
    </source>
</evidence>
<evidence type="ECO:0000256" key="1">
    <source>
        <dbReference type="ARBA" id="ARBA00000527"/>
    </source>
</evidence>
<organism evidence="14 15">
    <name type="scientific">Falsibacillus albus</name>
    <dbReference type="NCBI Taxonomy" id="2478915"/>
    <lineage>
        <taxon>Bacteria</taxon>
        <taxon>Bacillati</taxon>
        <taxon>Bacillota</taxon>
        <taxon>Bacilli</taxon>
        <taxon>Bacillales</taxon>
        <taxon>Bacillaceae</taxon>
        <taxon>Falsibacillus</taxon>
    </lineage>
</organism>
<keyword evidence="10" id="KW-0511">Multifunctional enzyme</keyword>
<feature type="domain" description="5'-Nucleotidase C-terminal" evidence="13">
    <location>
        <begin position="319"/>
        <end position="488"/>
    </location>
</feature>
<evidence type="ECO:0000256" key="3">
    <source>
        <dbReference type="ARBA" id="ARBA00001968"/>
    </source>
</evidence>
<dbReference type="GO" id="GO:0008254">
    <property type="term" value="F:3'-nucleotidase activity"/>
    <property type="evidence" value="ECO:0007669"/>
    <property type="project" value="UniProtKB-EC"/>
</dbReference>
<name>A0A3L7K2Q8_9BACI</name>
<protein>
    <submittedName>
        <fullName evidence="14">Bifunctional metallophosphatase/5'-nucleotidase</fullName>
    </submittedName>
</protein>
<dbReference type="InterPro" id="IPR004843">
    <property type="entry name" value="Calcineurin-like_PHP"/>
</dbReference>
<dbReference type="PANTHER" id="PTHR11575:SF6">
    <property type="entry name" value="2',3'-CYCLIC-NUCLEOTIDE 2'-PHOSPHODIESTERASE_3'-NUCLEOTIDASE"/>
    <property type="match status" value="1"/>
</dbReference>
<dbReference type="SUPFAM" id="SSF55816">
    <property type="entry name" value="5'-nucleotidase (syn. UDP-sugar hydrolase), C-terminal domain"/>
    <property type="match status" value="1"/>
</dbReference>
<dbReference type="Pfam" id="PF02872">
    <property type="entry name" value="5_nucleotid_C"/>
    <property type="match status" value="1"/>
</dbReference>
<comment type="catalytic activity">
    <reaction evidence="1">
        <text>a ribonucleoside 3'-phosphate + H2O = a ribonucleoside + phosphate</text>
        <dbReference type="Rhea" id="RHEA:10144"/>
        <dbReference type="ChEBI" id="CHEBI:13197"/>
        <dbReference type="ChEBI" id="CHEBI:15377"/>
        <dbReference type="ChEBI" id="CHEBI:18254"/>
        <dbReference type="ChEBI" id="CHEBI:43474"/>
        <dbReference type="EC" id="3.1.3.6"/>
    </reaction>
</comment>
<gene>
    <name evidence="14" type="ORF">D9X91_02780</name>
</gene>
<dbReference type="GO" id="GO:0046872">
    <property type="term" value="F:metal ion binding"/>
    <property type="evidence" value="ECO:0007669"/>
    <property type="project" value="UniProtKB-KW"/>
</dbReference>
<evidence type="ECO:0000256" key="7">
    <source>
        <dbReference type="ARBA" id="ARBA00022729"/>
    </source>
</evidence>
<dbReference type="GO" id="GO:0009166">
    <property type="term" value="P:nucleotide catabolic process"/>
    <property type="evidence" value="ECO:0007669"/>
    <property type="project" value="InterPro"/>
</dbReference>
<evidence type="ECO:0000256" key="4">
    <source>
        <dbReference type="ARBA" id="ARBA00004196"/>
    </source>
</evidence>
<dbReference type="InterPro" id="IPR036907">
    <property type="entry name" value="5'-Nucleotdase_C_sf"/>
</dbReference>
<comment type="caution">
    <text evidence="14">The sequence shown here is derived from an EMBL/GenBank/DDBJ whole genome shotgun (WGS) entry which is preliminary data.</text>
</comment>
<dbReference type="PROSITE" id="PS00786">
    <property type="entry name" value="5_NUCLEOTIDASE_2"/>
    <property type="match status" value="1"/>
</dbReference>
<evidence type="ECO:0000256" key="6">
    <source>
        <dbReference type="ARBA" id="ARBA00022723"/>
    </source>
</evidence>
<dbReference type="Pfam" id="PF00149">
    <property type="entry name" value="Metallophos"/>
    <property type="match status" value="1"/>
</dbReference>
<dbReference type="SUPFAM" id="SSF56300">
    <property type="entry name" value="Metallo-dependent phosphatases"/>
    <property type="match status" value="1"/>
</dbReference>
<dbReference type="GO" id="GO:0030288">
    <property type="term" value="C:outer membrane-bounded periplasmic space"/>
    <property type="evidence" value="ECO:0007669"/>
    <property type="project" value="TreeGrafter"/>
</dbReference>
<evidence type="ECO:0000259" key="12">
    <source>
        <dbReference type="Pfam" id="PF00149"/>
    </source>
</evidence>
<dbReference type="InterPro" id="IPR008334">
    <property type="entry name" value="5'-Nucleotdase_C"/>
</dbReference>
<dbReference type="GO" id="GO:0000166">
    <property type="term" value="F:nucleotide binding"/>
    <property type="evidence" value="ECO:0007669"/>
    <property type="project" value="UniProtKB-KW"/>
</dbReference>
<dbReference type="OrthoDB" id="9775118at2"/>
<accession>A0A3L7K2Q8</accession>
<dbReference type="InterPro" id="IPR006146">
    <property type="entry name" value="5'-Nucleotdase_CS"/>
</dbReference>
<proteinExistence type="inferred from homology"/>
<dbReference type="EMBL" id="RCVZ01000002">
    <property type="protein sequence ID" value="RLQ97100.1"/>
    <property type="molecule type" value="Genomic_DNA"/>
</dbReference>
<keyword evidence="8 11" id="KW-0547">Nucleotide-binding</keyword>
<reference evidence="14 15" key="1">
    <citation type="submission" date="2018-10" db="EMBL/GenBank/DDBJ databases">
        <title>Falsibacillus sp. genome draft.</title>
        <authorList>
            <person name="Shi S."/>
        </authorList>
    </citation>
    <scope>NUCLEOTIDE SEQUENCE [LARGE SCALE GENOMIC DNA]</scope>
    <source>
        <strain evidence="14 15">GY 10110</strain>
    </source>
</reference>
<keyword evidence="6" id="KW-0479">Metal-binding</keyword>
<comment type="subcellular location">
    <subcellularLocation>
        <location evidence="4">Cell envelope</location>
    </subcellularLocation>
</comment>
<evidence type="ECO:0000256" key="9">
    <source>
        <dbReference type="ARBA" id="ARBA00022801"/>
    </source>
</evidence>
<dbReference type="PRINTS" id="PR01607">
    <property type="entry name" value="APYRASEFAMLY"/>
</dbReference>
<dbReference type="CDD" id="cd07410">
    <property type="entry name" value="MPP_CpdB_N"/>
    <property type="match status" value="1"/>
</dbReference>
<dbReference type="Gene3D" id="3.90.780.10">
    <property type="entry name" value="5'-Nucleotidase, C-terminal domain"/>
    <property type="match status" value="1"/>
</dbReference>
<evidence type="ECO:0000256" key="2">
    <source>
        <dbReference type="ARBA" id="ARBA00001730"/>
    </source>
</evidence>